<organism evidence="1">
    <name type="scientific">Glossina morsitans morsitans</name>
    <name type="common">Savannah tsetse fly</name>
    <dbReference type="NCBI Taxonomy" id="37546"/>
    <lineage>
        <taxon>Eukaryota</taxon>
        <taxon>Metazoa</taxon>
        <taxon>Ecdysozoa</taxon>
        <taxon>Arthropoda</taxon>
        <taxon>Hexapoda</taxon>
        <taxon>Insecta</taxon>
        <taxon>Pterygota</taxon>
        <taxon>Neoptera</taxon>
        <taxon>Endopterygota</taxon>
        <taxon>Diptera</taxon>
        <taxon>Brachycera</taxon>
        <taxon>Muscomorpha</taxon>
        <taxon>Hippoboscoidea</taxon>
        <taxon>Glossinidae</taxon>
        <taxon>Glossina</taxon>
    </lineage>
</organism>
<accession>D3TSH6</accession>
<protein>
    <submittedName>
        <fullName evidence="1">Hypothetical secreted peptide</fullName>
    </submittedName>
</protein>
<dbReference type="AlphaFoldDB" id="D3TSH6"/>
<evidence type="ECO:0000313" key="1">
    <source>
        <dbReference type="EMBL" id="ADD20654.1"/>
    </source>
</evidence>
<dbReference type="EMBL" id="EZ424378">
    <property type="protein sequence ID" value="ADD20654.1"/>
    <property type="molecule type" value="mRNA"/>
</dbReference>
<proteinExistence type="evidence at transcript level"/>
<reference evidence="1" key="2">
    <citation type="submission" date="2010-01" db="EMBL/GenBank/DDBJ databases">
        <authorList>
            <consortium name="International Glossina Genome Initiative"/>
            <person name="da Silva J."/>
            <person name="Ribeiro J.M.C."/>
            <person name="Abbeele J.V."/>
            <person name="Attardo G."/>
            <person name="Hao Z."/>
            <person name="Haines L.R."/>
            <person name="Soares M.B."/>
            <person name="Berriman M."/>
            <person name="Aksoy S."/>
            <person name="Lehane M.J."/>
        </authorList>
    </citation>
    <scope>NUCLEOTIDE SEQUENCE</scope>
    <source>
        <tissue evidence="1">Salivary gland</tissue>
    </source>
</reference>
<sequence length="54" mass="6253">MYSPMNPLWRTLRSIITSYLFVLRMMKTTAATISPKGRVHTLVTCCVQTGDWIY</sequence>
<reference evidence="1" key="1">
    <citation type="journal article" date="2010" name="BMC Genomics">
        <title>An insight into the sialome of Glossina morsitans morsitans.</title>
        <authorList>
            <person name="Alves-Silva J."/>
            <person name="Ribeiro J.M."/>
            <person name="Van Den Abbeele J."/>
            <person name="Attardo G."/>
            <person name="Hao Z."/>
            <person name="Haines L.R."/>
            <person name="Soares M.B."/>
            <person name="Berriman M."/>
            <person name="Aksoy S."/>
            <person name="Lehane M.J."/>
        </authorList>
    </citation>
    <scope>NUCLEOTIDE SEQUENCE</scope>
    <source>
        <tissue evidence="1">Salivary gland</tissue>
    </source>
</reference>
<name>D3TSH6_GLOMM</name>